<organism evidence="4 5">
    <name type="scientific">Sphingomonas naphthae</name>
    <dbReference type="NCBI Taxonomy" id="1813468"/>
    <lineage>
        <taxon>Bacteria</taxon>
        <taxon>Pseudomonadati</taxon>
        <taxon>Pseudomonadota</taxon>
        <taxon>Alphaproteobacteria</taxon>
        <taxon>Sphingomonadales</taxon>
        <taxon>Sphingomonadaceae</taxon>
        <taxon>Sphingomonas</taxon>
    </lineage>
</organism>
<reference evidence="4 5" key="1">
    <citation type="submission" date="2023-02" db="EMBL/GenBank/DDBJ databases">
        <title>Genome sequence of Sphingomonas naphthae.</title>
        <authorList>
            <person name="Kim S."/>
            <person name="Heo J."/>
            <person name="Kwon S.-W."/>
        </authorList>
    </citation>
    <scope>NUCLEOTIDE SEQUENCE [LARGE SCALE GENOMIC DNA]</scope>
    <source>
        <strain evidence="4 5">KACC 18716</strain>
    </source>
</reference>
<dbReference type="Gene3D" id="1.10.443.10">
    <property type="entry name" value="Intergrase catalytic core"/>
    <property type="match status" value="1"/>
</dbReference>
<dbReference type="EMBL" id="CP117411">
    <property type="protein sequence ID" value="WCT72624.1"/>
    <property type="molecule type" value="Genomic_DNA"/>
</dbReference>
<evidence type="ECO:0000256" key="2">
    <source>
        <dbReference type="SAM" id="MobiDB-lite"/>
    </source>
</evidence>
<dbReference type="InterPro" id="IPR011010">
    <property type="entry name" value="DNA_brk_join_enz"/>
</dbReference>
<keyword evidence="5" id="KW-1185">Reference proteome</keyword>
<keyword evidence="1" id="KW-0233">DNA recombination</keyword>
<dbReference type="CDD" id="cd00397">
    <property type="entry name" value="DNA_BRE_C"/>
    <property type="match status" value="1"/>
</dbReference>
<feature type="region of interest" description="Disordered" evidence="2">
    <location>
        <begin position="1"/>
        <end position="28"/>
    </location>
</feature>
<dbReference type="Proteomes" id="UP001220395">
    <property type="component" value="Chromosome"/>
</dbReference>
<evidence type="ECO:0000313" key="5">
    <source>
        <dbReference type="Proteomes" id="UP001220395"/>
    </source>
</evidence>
<evidence type="ECO:0000313" key="4">
    <source>
        <dbReference type="EMBL" id="WCT72624.1"/>
    </source>
</evidence>
<gene>
    <name evidence="4" type="ORF">PQ455_13405</name>
</gene>
<dbReference type="InterPro" id="IPR002104">
    <property type="entry name" value="Integrase_catalytic"/>
</dbReference>
<accession>A0ABY7TL91</accession>
<evidence type="ECO:0000259" key="3">
    <source>
        <dbReference type="PROSITE" id="PS51898"/>
    </source>
</evidence>
<protein>
    <submittedName>
        <fullName evidence="4">Tyrosine-type recombinase/integrase</fullName>
    </submittedName>
</protein>
<name>A0ABY7TL91_9SPHN</name>
<dbReference type="RefSeq" id="WP_273686594.1">
    <property type="nucleotide sequence ID" value="NZ_CP117411.1"/>
</dbReference>
<feature type="domain" description="Tyr recombinase" evidence="3">
    <location>
        <begin position="568"/>
        <end position="787"/>
    </location>
</feature>
<dbReference type="PROSITE" id="PS51898">
    <property type="entry name" value="TYR_RECOMBINASE"/>
    <property type="match status" value="1"/>
</dbReference>
<dbReference type="SUPFAM" id="SSF56349">
    <property type="entry name" value="DNA breaking-rejoining enzymes"/>
    <property type="match status" value="1"/>
</dbReference>
<proteinExistence type="predicted"/>
<sequence>MTGVTNAPRNGRSKRDVAPFPRGDGAVPLAPQQAKTQLGCALNTIFKIAYLGAIKVTVIDSGLKREYRFHLQPGADRAYIYESWLARVRCWNHQTAVIHKDLRAACAIPADHPQPSGLDRFCCETFARIGTSSRLECTAFFVDKDRKAEDRDRLRAQLATSDWAPSGSHSTARVESWAVVARFPAVDGLPDTSLDPQAADPAEPSTGLIGRAMALGPFAAAATMFAFVATASDRDEKLLRTYVRGFANVDAQLGVQDLSAITGEDIERLLVSMLEEAAKGGRGCASLYETCQRYRTATRYLRSYVARVDGDGSRGLAAHLPPDPSSPTRVYKALAEAKNVVVLEGGVRRKRLSNRAAVNLDRHIAANRSAMEQITAIREDALVAADEVVLQAVRRDAMGEAEARRTPAFREFLVTVPVLDPKGDIVRGASQTLVFWAWRERDAWLSLEHGALRRQRGMRPKGRKDAQSIAKRALVDAALDMKIKDVQANEGKYGDVVFEYRGCRPDRPGGLCQEPRFVTLARLGVDIAPSHLMARCQRRRHRLMQNWNIVPHIKTPGGLLTFENDKSVLIRWMNARNRVMVPIHEVYFATLFGTLGFDILTETLARLSEAIQPEQDIARWKLDEAIVPPVMGFLAATKAHPGKPKQMPRPLGVSDPLFESIMAAAEEIARANGHADGWLPAVDEPPGRPGEADASGNVVPPRRRPLVFQWRGRALPPAEVAELVSWLMANRGRVTPHVLRHAAANQLRQMGVPERVVQAILGHKSLKSTAWYMSPDARRARMEAAIQRRGRRIGAASLQAGRAGVRSEGKN</sequence>
<evidence type="ECO:0000256" key="1">
    <source>
        <dbReference type="ARBA" id="ARBA00023172"/>
    </source>
</evidence>
<dbReference type="InterPro" id="IPR013762">
    <property type="entry name" value="Integrase-like_cat_sf"/>
</dbReference>
<dbReference type="Pfam" id="PF00589">
    <property type="entry name" value="Phage_integrase"/>
    <property type="match status" value="1"/>
</dbReference>